<dbReference type="GO" id="GO:0005783">
    <property type="term" value="C:endoplasmic reticulum"/>
    <property type="evidence" value="ECO:0007669"/>
    <property type="project" value="InterPro"/>
</dbReference>
<comment type="caution">
    <text evidence="2">The sequence shown here is derived from an EMBL/GenBank/DDBJ whole genome shotgun (WGS) entry which is preliminary data.</text>
</comment>
<feature type="domain" description="Endoplasmic reticulum resident protein 29 C-terminal" evidence="1">
    <location>
        <begin position="3"/>
        <end position="76"/>
    </location>
</feature>
<dbReference type="EMBL" id="JAPFFM010000015">
    <property type="protein sequence ID" value="KAJ6710572.1"/>
    <property type="molecule type" value="Genomic_DNA"/>
</dbReference>
<dbReference type="Gene3D" id="1.20.1150.12">
    <property type="entry name" value="Endoplasmic reticulum resident protein 29, C-terminal domain"/>
    <property type="match status" value="1"/>
</dbReference>
<dbReference type="SUPFAM" id="SSF47933">
    <property type="entry name" value="ERP29 C domain-like"/>
    <property type="match status" value="1"/>
</dbReference>
<keyword evidence="3" id="KW-1185">Reference proteome</keyword>
<dbReference type="InterPro" id="IPR011679">
    <property type="entry name" value="ERp29_C"/>
</dbReference>
<evidence type="ECO:0000313" key="3">
    <source>
        <dbReference type="Proteomes" id="UP001151752"/>
    </source>
</evidence>
<evidence type="ECO:0000259" key="1">
    <source>
        <dbReference type="Pfam" id="PF07749"/>
    </source>
</evidence>
<reference evidence="2" key="1">
    <citation type="submission" date="2022-11" db="EMBL/GenBank/DDBJ databases">
        <authorList>
            <person name="Hyden B.L."/>
            <person name="Feng K."/>
            <person name="Yates T."/>
            <person name="Jawdy S."/>
            <person name="Smart L.B."/>
            <person name="Muchero W."/>
        </authorList>
    </citation>
    <scope>NUCLEOTIDE SEQUENCE</scope>
    <source>
        <tissue evidence="2">Shoot tip</tissue>
    </source>
</reference>
<evidence type="ECO:0000313" key="2">
    <source>
        <dbReference type="EMBL" id="KAJ6710572.1"/>
    </source>
</evidence>
<dbReference type="InterPro" id="IPR036356">
    <property type="entry name" value="ERp29_C_sf"/>
</dbReference>
<accession>A0A9Q0TFD9</accession>
<gene>
    <name evidence="2" type="ORF">OIU74_011439</name>
</gene>
<protein>
    <submittedName>
        <fullName evidence="2">PROTEIN DISULFIDE-ISOMERASE C17H9.14C-RELATED</fullName>
    </submittedName>
</protein>
<proteinExistence type="predicted"/>
<name>A0A9Q0TFD9_9ROSI</name>
<dbReference type="Pfam" id="PF07749">
    <property type="entry name" value="ERp29"/>
    <property type="match status" value="1"/>
</dbReference>
<organism evidence="2 3">
    <name type="scientific">Salix koriyanagi</name>
    <dbReference type="NCBI Taxonomy" id="2511006"/>
    <lineage>
        <taxon>Eukaryota</taxon>
        <taxon>Viridiplantae</taxon>
        <taxon>Streptophyta</taxon>
        <taxon>Embryophyta</taxon>
        <taxon>Tracheophyta</taxon>
        <taxon>Spermatophyta</taxon>
        <taxon>Magnoliopsida</taxon>
        <taxon>eudicotyledons</taxon>
        <taxon>Gunneridae</taxon>
        <taxon>Pentapetalae</taxon>
        <taxon>rosids</taxon>
        <taxon>fabids</taxon>
        <taxon>Malpighiales</taxon>
        <taxon>Salicaceae</taxon>
        <taxon>Saliceae</taxon>
        <taxon>Salix</taxon>
    </lineage>
</organism>
<dbReference type="AlphaFoldDB" id="A0A9Q0TFD9"/>
<sequence>MRRKQSFPELKRKLRNSRVPQQGMGKIYLKAAKSCMVKGADYAKNEIERLQRLLEKSISPAKADEFTLKKNILSAFA</sequence>
<dbReference type="Proteomes" id="UP001151752">
    <property type="component" value="Chromosome 2"/>
</dbReference>
<reference evidence="2" key="2">
    <citation type="journal article" date="2023" name="Int. J. Mol. Sci.">
        <title>De Novo Assembly and Annotation of 11 Diverse Shrub Willow (Salix) Genomes Reveals Novel Gene Organization in Sex-Linked Regions.</title>
        <authorList>
            <person name="Hyden B."/>
            <person name="Feng K."/>
            <person name="Yates T.B."/>
            <person name="Jawdy S."/>
            <person name="Cereghino C."/>
            <person name="Smart L.B."/>
            <person name="Muchero W."/>
        </authorList>
    </citation>
    <scope>NUCLEOTIDE SEQUENCE</scope>
    <source>
        <tissue evidence="2">Shoot tip</tissue>
    </source>
</reference>